<dbReference type="STRING" id="475255.SAMN04488101_11519"/>
<dbReference type="EMBL" id="FWYB01000015">
    <property type="protein sequence ID" value="SMD12354.1"/>
    <property type="molecule type" value="Genomic_DNA"/>
</dbReference>
<evidence type="ECO:0000313" key="2">
    <source>
        <dbReference type="EMBL" id="SMD12354.1"/>
    </source>
</evidence>
<dbReference type="PROSITE" id="PS00310">
    <property type="entry name" value="LAMP_1"/>
    <property type="match status" value="1"/>
</dbReference>
<reference evidence="2 3" key="1">
    <citation type="submission" date="2017-04" db="EMBL/GenBank/DDBJ databases">
        <authorList>
            <person name="Afonso C.L."/>
            <person name="Miller P.J."/>
            <person name="Scott M.A."/>
            <person name="Spackman E."/>
            <person name="Goraichik I."/>
            <person name="Dimitrov K.M."/>
            <person name="Suarez D.L."/>
            <person name="Swayne D.E."/>
        </authorList>
    </citation>
    <scope>NUCLEOTIDE SEQUENCE [LARGE SCALE GENOMIC DNA]</scope>
    <source>
        <strain evidence="2 3">DSM 19625</strain>
    </source>
</reference>
<dbReference type="GO" id="GO:0005886">
    <property type="term" value="C:plasma membrane"/>
    <property type="evidence" value="ECO:0007669"/>
    <property type="project" value="UniProtKB-SubCell"/>
</dbReference>
<keyword evidence="1" id="KW-0812">Transmembrane</keyword>
<keyword evidence="1" id="KW-0472">Membrane</keyword>
<accession>A0A1W2ERL9</accession>
<gene>
    <name evidence="2" type="ORF">SAMN04488101_11519</name>
</gene>
<dbReference type="AlphaFoldDB" id="A0A1W2ERL9"/>
<dbReference type="InterPro" id="IPR018134">
    <property type="entry name" value="LAMP_CS"/>
</dbReference>
<protein>
    <submittedName>
        <fullName evidence="2">K+-transporting ATPase, KdpF subunit</fullName>
    </submittedName>
</protein>
<feature type="transmembrane region" description="Helical" evidence="1">
    <location>
        <begin position="75"/>
        <end position="95"/>
    </location>
</feature>
<proteinExistence type="predicted"/>
<keyword evidence="3" id="KW-1185">Reference proteome</keyword>
<dbReference type="InterPro" id="IPR011726">
    <property type="entry name" value="KdpF"/>
</dbReference>
<name>A0A1W2ERL9_9SPHI</name>
<evidence type="ECO:0000256" key="1">
    <source>
        <dbReference type="SAM" id="Phobius"/>
    </source>
</evidence>
<evidence type="ECO:0000313" key="3">
    <source>
        <dbReference type="Proteomes" id="UP000192678"/>
    </source>
</evidence>
<sequence>MEGLFGLGNCVFVFCLFLLSDSQLFTCLLAMMVCQLAIAYQKQHNYVNNPTSSCPAANVLGILQINRLVRENLKIMIALFLIAIAVFIYMIYVLIKPEKF</sequence>
<feature type="transmembrane region" description="Helical" evidence="1">
    <location>
        <begin position="6"/>
        <end position="34"/>
    </location>
</feature>
<dbReference type="RefSeq" id="WP_200816413.1">
    <property type="nucleotide sequence ID" value="NZ_FWYB01000015.1"/>
</dbReference>
<dbReference type="Pfam" id="PF09604">
    <property type="entry name" value="Potass_KdpF"/>
    <property type="match status" value="1"/>
</dbReference>
<keyword evidence="1" id="KW-1133">Transmembrane helix</keyword>
<organism evidence="2 3">
    <name type="scientific">Pedobacter nyackensis</name>
    <dbReference type="NCBI Taxonomy" id="475255"/>
    <lineage>
        <taxon>Bacteria</taxon>
        <taxon>Pseudomonadati</taxon>
        <taxon>Bacteroidota</taxon>
        <taxon>Sphingobacteriia</taxon>
        <taxon>Sphingobacteriales</taxon>
        <taxon>Sphingobacteriaceae</taxon>
        <taxon>Pedobacter</taxon>
    </lineage>
</organism>
<dbReference type="Proteomes" id="UP000192678">
    <property type="component" value="Unassembled WGS sequence"/>
</dbReference>
<dbReference type="GO" id="GO:0008556">
    <property type="term" value="F:P-type potassium transmembrane transporter activity"/>
    <property type="evidence" value="ECO:0007669"/>
    <property type="project" value="InterPro"/>
</dbReference>